<dbReference type="KEGG" id="pmm:PMM1136"/>
<organism evidence="2 3">
    <name type="scientific">Prochlorococcus marinus subsp. pastoris (strain CCMP1986 / NIES-2087 / MED4)</name>
    <dbReference type="NCBI Taxonomy" id="59919"/>
    <lineage>
        <taxon>Bacteria</taxon>
        <taxon>Bacillati</taxon>
        <taxon>Cyanobacteriota</taxon>
        <taxon>Cyanophyceae</taxon>
        <taxon>Synechococcales</taxon>
        <taxon>Prochlorococcaceae</taxon>
        <taxon>Prochlorococcus</taxon>
    </lineage>
</organism>
<keyword evidence="1" id="KW-0472">Membrane</keyword>
<evidence type="ECO:0000313" key="3">
    <source>
        <dbReference type="Proteomes" id="UP000001026"/>
    </source>
</evidence>
<protein>
    <submittedName>
        <fullName evidence="2">Possible Uncharacterized protein family UPF005</fullName>
    </submittedName>
</protein>
<dbReference type="Proteomes" id="UP000001026">
    <property type="component" value="Chromosome"/>
</dbReference>
<sequence>MKYLFLLSEKFYRLMEWEWNFIKQLRRKRRKNIILRCSFALFSLLSILIILFLPPYIFGILLGGGIKFSILFIWLWILNLKFF</sequence>
<evidence type="ECO:0000313" key="2">
    <source>
        <dbReference type="EMBL" id="CAE19595.1"/>
    </source>
</evidence>
<dbReference type="AlphaFoldDB" id="Q7V0W5"/>
<reference evidence="2 3" key="1">
    <citation type="journal article" date="2003" name="Nature">
        <title>Genome divergence in two Prochlorococcus ecotypes reflects oceanic niche differentiation.</title>
        <authorList>
            <person name="Rocap G."/>
            <person name="Larimer F.W."/>
            <person name="Lamerdin J.E."/>
            <person name="Malfatti S."/>
            <person name="Chain P."/>
            <person name="Ahlgren N.A."/>
            <person name="Arellano A."/>
            <person name="Coleman M."/>
            <person name="Hauser L."/>
            <person name="Hess W.R."/>
            <person name="Johnson Z.I."/>
            <person name="Land M.L."/>
            <person name="Lindell D."/>
            <person name="Post A.F."/>
            <person name="Regala W."/>
            <person name="Shah M."/>
            <person name="Shaw S.L."/>
            <person name="Steglich C."/>
            <person name="Sullivan M.B."/>
            <person name="Ting C.S."/>
            <person name="Tolonen A."/>
            <person name="Webb E.A."/>
            <person name="Zinser E.R."/>
            <person name="Chisholm S.W."/>
        </authorList>
    </citation>
    <scope>NUCLEOTIDE SEQUENCE [LARGE SCALE GENOMIC DNA]</scope>
    <source>
        <strain evidence="3">CCMP1986 / NIES-2087 / MED4</strain>
    </source>
</reference>
<feature type="transmembrane region" description="Helical" evidence="1">
    <location>
        <begin position="33"/>
        <end position="52"/>
    </location>
</feature>
<feature type="transmembrane region" description="Helical" evidence="1">
    <location>
        <begin position="58"/>
        <end position="78"/>
    </location>
</feature>
<keyword evidence="1" id="KW-0812">Transmembrane</keyword>
<accession>Q7V0W5</accession>
<dbReference type="EMBL" id="BX548174">
    <property type="protein sequence ID" value="CAE19595.1"/>
    <property type="molecule type" value="Genomic_DNA"/>
</dbReference>
<proteinExistence type="predicted"/>
<evidence type="ECO:0000256" key="1">
    <source>
        <dbReference type="SAM" id="Phobius"/>
    </source>
</evidence>
<name>Q7V0W5_PROMP</name>
<keyword evidence="1" id="KW-1133">Transmembrane helix</keyword>
<dbReference type="STRING" id="59919.PMM1136"/>
<dbReference type="HOGENOM" id="CLU_2539859_0_0_3"/>
<gene>
    <name evidence="2" type="ordered locus">PMM1136</name>
</gene>